<reference evidence="2" key="1">
    <citation type="submission" date="2018-05" db="EMBL/GenBank/DDBJ databases">
        <authorList>
            <person name="Du Z."/>
            <person name="Wang X."/>
        </authorList>
    </citation>
    <scope>NUCLEOTIDE SEQUENCE [LARGE SCALE GENOMIC DNA]</scope>
    <source>
        <strain evidence="2">CQN31</strain>
    </source>
</reference>
<organism evidence="1 2">
    <name type="scientific">Falsiroseomonas bella</name>
    <dbReference type="NCBI Taxonomy" id="2184016"/>
    <lineage>
        <taxon>Bacteria</taxon>
        <taxon>Pseudomonadati</taxon>
        <taxon>Pseudomonadota</taxon>
        <taxon>Alphaproteobacteria</taxon>
        <taxon>Acetobacterales</taxon>
        <taxon>Roseomonadaceae</taxon>
        <taxon>Falsiroseomonas</taxon>
    </lineage>
</organism>
<name>A0A317F925_9PROT</name>
<accession>A0A317F925</accession>
<sequence>MIARKDKRIHLRVFDETGARVEDTDHEKLPDGATELLGKLGSSPAGQKVDDQLKRDIIRAVAPVVGVGWRWRQLPGNGFRLMKRKNTSFDYCDALIEAGKNMRTSPKAGRD</sequence>
<comment type="caution">
    <text evidence="1">The sequence shown here is derived from an EMBL/GenBank/DDBJ whole genome shotgun (WGS) entry which is preliminary data.</text>
</comment>
<dbReference type="EMBL" id="QGNA01000006">
    <property type="protein sequence ID" value="PWS34517.1"/>
    <property type="molecule type" value="Genomic_DNA"/>
</dbReference>
<dbReference type="Proteomes" id="UP000245765">
    <property type="component" value="Unassembled WGS sequence"/>
</dbReference>
<evidence type="ECO:0000313" key="2">
    <source>
        <dbReference type="Proteomes" id="UP000245765"/>
    </source>
</evidence>
<proteinExistence type="predicted"/>
<dbReference type="AlphaFoldDB" id="A0A317F925"/>
<protein>
    <submittedName>
        <fullName evidence="1">Uncharacterized protein</fullName>
    </submittedName>
</protein>
<gene>
    <name evidence="1" type="ORF">DFH01_23515</name>
</gene>
<dbReference type="RefSeq" id="WP_109872967.1">
    <property type="nucleotide sequence ID" value="NZ_QGNA01000006.1"/>
</dbReference>
<keyword evidence="2" id="KW-1185">Reference proteome</keyword>
<evidence type="ECO:0000313" key="1">
    <source>
        <dbReference type="EMBL" id="PWS34517.1"/>
    </source>
</evidence>